<dbReference type="GO" id="GO:0005634">
    <property type="term" value="C:nucleus"/>
    <property type="evidence" value="ECO:0007669"/>
    <property type="project" value="UniProtKB-SubCell"/>
</dbReference>
<dbReference type="InterPro" id="IPR057564">
    <property type="entry name" value="HEAT_ATR"/>
</dbReference>
<evidence type="ECO:0000256" key="7">
    <source>
        <dbReference type="ARBA" id="ARBA00022763"/>
    </source>
</evidence>
<evidence type="ECO:0000256" key="6">
    <source>
        <dbReference type="ARBA" id="ARBA00022741"/>
    </source>
</evidence>
<comment type="subcellular location">
    <subcellularLocation>
        <location evidence="1">Nucleus</location>
    </subcellularLocation>
</comment>
<evidence type="ECO:0000256" key="4">
    <source>
        <dbReference type="ARBA" id="ARBA00022527"/>
    </source>
</evidence>
<dbReference type="Pfam" id="PF00454">
    <property type="entry name" value="PI3_PI4_kinase"/>
    <property type="match status" value="1"/>
</dbReference>
<keyword evidence="11" id="KW-0539">Nucleus</keyword>
<dbReference type="PROSITE" id="PS00916">
    <property type="entry name" value="PI3_4_KINASE_2"/>
    <property type="match status" value="1"/>
</dbReference>
<proteinExistence type="inferred from homology"/>
<dbReference type="PROSITE" id="PS51189">
    <property type="entry name" value="FAT"/>
    <property type="match status" value="1"/>
</dbReference>
<evidence type="ECO:0000256" key="2">
    <source>
        <dbReference type="ARBA" id="ARBA00010769"/>
    </source>
</evidence>
<keyword evidence="10" id="KW-0234">DNA repair</keyword>
<dbReference type="GO" id="GO:0005694">
    <property type="term" value="C:chromosome"/>
    <property type="evidence" value="ECO:0007669"/>
    <property type="project" value="TreeGrafter"/>
</dbReference>
<evidence type="ECO:0000256" key="3">
    <source>
        <dbReference type="ARBA" id="ARBA00012513"/>
    </source>
</evidence>
<dbReference type="InterPro" id="IPR018936">
    <property type="entry name" value="PI3/4_kinase_CS"/>
</dbReference>
<keyword evidence="5" id="KW-0808">Transferase</keyword>
<comment type="similarity">
    <text evidence="2">Belongs to the PI3/PI4-kinase family. ATM subfamily.</text>
</comment>
<gene>
    <name evidence="16" type="ORF">WA026_015356</name>
</gene>
<feature type="domain" description="FAT" evidence="14">
    <location>
        <begin position="513"/>
        <end position="1079"/>
    </location>
</feature>
<name>A0AAW1UL78_9CUCU</name>
<feature type="domain" description="FATC" evidence="15">
    <location>
        <begin position="1499"/>
        <end position="1531"/>
    </location>
</feature>
<evidence type="ECO:0000313" key="16">
    <source>
        <dbReference type="EMBL" id="KAK9881238.1"/>
    </source>
</evidence>
<dbReference type="Pfam" id="PF25030">
    <property type="entry name" value="M-HEAT_ATR"/>
    <property type="match status" value="1"/>
</dbReference>
<dbReference type="SMART" id="SM00146">
    <property type="entry name" value="PI3Kc"/>
    <property type="match status" value="1"/>
</dbReference>
<evidence type="ECO:0000256" key="1">
    <source>
        <dbReference type="ARBA" id="ARBA00004123"/>
    </source>
</evidence>
<dbReference type="SMART" id="SM01343">
    <property type="entry name" value="FATC"/>
    <property type="match status" value="1"/>
</dbReference>
<dbReference type="Gene3D" id="1.25.40.10">
    <property type="entry name" value="Tetratricopeptide repeat domain"/>
    <property type="match status" value="1"/>
</dbReference>
<dbReference type="Pfam" id="PF23593">
    <property type="entry name" value="HEAT_ATR"/>
    <property type="match status" value="1"/>
</dbReference>
<dbReference type="Pfam" id="PF02259">
    <property type="entry name" value="FAT"/>
    <property type="match status" value="1"/>
</dbReference>
<dbReference type="FunFam" id="3.30.1010.10:FF:000011">
    <property type="entry name" value="serine/threonine-protein kinase ATR"/>
    <property type="match status" value="1"/>
</dbReference>
<dbReference type="EC" id="2.7.11.1" evidence="3"/>
<dbReference type="PANTHER" id="PTHR11139:SF69">
    <property type="entry name" value="SERINE_THREONINE-PROTEIN KINASE ATR"/>
    <property type="match status" value="1"/>
</dbReference>
<organism evidence="16 17">
    <name type="scientific">Henosepilachna vigintioctopunctata</name>
    <dbReference type="NCBI Taxonomy" id="420089"/>
    <lineage>
        <taxon>Eukaryota</taxon>
        <taxon>Metazoa</taxon>
        <taxon>Ecdysozoa</taxon>
        <taxon>Arthropoda</taxon>
        <taxon>Hexapoda</taxon>
        <taxon>Insecta</taxon>
        <taxon>Pterygota</taxon>
        <taxon>Neoptera</taxon>
        <taxon>Endopterygota</taxon>
        <taxon>Coleoptera</taxon>
        <taxon>Polyphaga</taxon>
        <taxon>Cucujiformia</taxon>
        <taxon>Coccinelloidea</taxon>
        <taxon>Coccinellidae</taxon>
        <taxon>Epilachninae</taxon>
        <taxon>Epilachnini</taxon>
        <taxon>Henosepilachna</taxon>
    </lineage>
</organism>
<evidence type="ECO:0000259" key="13">
    <source>
        <dbReference type="PROSITE" id="PS50290"/>
    </source>
</evidence>
<protein>
    <recommendedName>
        <fullName evidence="12">Serine/threonine-protein kinase ATR</fullName>
        <ecNumber evidence="3">2.7.11.1</ecNumber>
    </recommendedName>
</protein>
<dbReference type="InterPro" id="IPR003152">
    <property type="entry name" value="FATC_dom"/>
</dbReference>
<keyword evidence="6" id="KW-0547">Nucleotide-binding</keyword>
<reference evidence="16 17" key="1">
    <citation type="submission" date="2023-03" db="EMBL/GenBank/DDBJ databases">
        <title>Genome insight into feeding habits of ladybird beetles.</title>
        <authorList>
            <person name="Li H.-S."/>
            <person name="Huang Y.-H."/>
            <person name="Pang H."/>
        </authorList>
    </citation>
    <scope>NUCLEOTIDE SEQUENCE [LARGE SCALE GENOMIC DNA]</scope>
    <source>
        <strain evidence="16">SYSU_2023b</strain>
        <tissue evidence="16">Whole body</tissue>
    </source>
</reference>
<evidence type="ECO:0000313" key="17">
    <source>
        <dbReference type="Proteomes" id="UP001431783"/>
    </source>
</evidence>
<comment type="caution">
    <text evidence="16">The sequence shown here is derived from an EMBL/GenBank/DDBJ whole genome shotgun (WGS) entry which is preliminary data.</text>
</comment>
<sequence length="1531" mass="176945">MLQVILNNLLLHFHNKNREVVLALHLLAKEDTVKNSGNIPEYLQSHFLGVLQFFLKTIILEENDHEETLQSLSDIVRFMGSKYITPLRFKIISMLQTVDYKKYPLLISNVWFTFLKCCEVEMLGPQLATIFKSLQLLIDVCPDVINKIYSFLVIENEMKLSDNIKDLFFIKNSRICPLVLQKLNIYASEIGKYTFKQKIKWLLKYLSHESIDIRVEGMNELKIHLEQNREELDRMILGYNGIDDVIVELIDVLMLTCREKDNQLKLACAEVIGELGALEPSHLPRRYAHDSRDFSFFIYEENFIINALNELTKALQAEKNAVNMDRTALAIQEMLKNYRISPAKGSNNHSIWEKFSLSQQELMMPLVSSRYISALNTLNFEFTEPIYGSTSGSSFQSWLFNWTCCLISKLPPDRRILLECCLPSMKEGERILMHFLPQLNTVVAVPFPGINSTCLDNSPKELWRNKCTKIIFILLDFLERWLREWEWLKKVSGRNDPNFKKVKNFISLFCKLQLAKCSYQCGEYPRALMYLEDFITENPAEISDNLSFLAKIYAQLDEPDGVGGIMALRQTEPSIEDRILALEVSGKLADAAACYERIKLPLKIHHLQGLVQCYLDLDNVNTALNFAYGAMSTHDDYRNVLMEMQAEPLWRLGRFDTLESLLENPEMKGNESWGAQIGKALIHFDKGEQVEFKNILDNLKLHQIDSLGAASLEEGAYQHGYIYISRLHSLTELQQVEKFISELLVRPNDDKLIESVINKLKNEWNLRIKVVQESIRIVEPILCLRRIALERGKRVIEHRIPKAIPFIDALLGDCWLHSAKTARSAKVHQQAYTYTLKAEEYGPPDLFIEKARLYWLREENEQAITTLKRGLAKFLPNSRGENIERLSDTNRKLCAEARLLIATYNDSTSNVEADVILQNYKDAYEVHKGWEKSMVMLGQYYDRRFQMLPDEEKDSKASDVQIVMIKYFGTSLLYGSTYVYQSLPRLLSIWFDYGTRLLDVTQTKVREERRSNLFKMTHWINTFLEKLPVYIFLTAFSQLVSRICHPQKEVYIQLKSIIIKLLLHYPQQTLWMVIPIIKSSYSMRAKRCLEIFTDPQLKQSPISTLLKDFTAMAEKLIELCNKEISMDVNSASVNSLLRSLPRLLSKTEFSEIMMPTHKFRKLVLPNPDFTNSQHHNPFPNEYVHIVGIDDEMTIISSLQRPRKIVLRGSDGKGYIQMLKPKDDLRKDFRLMEFNDIVNQLLARDAEARERRLNIRLYSVAPLNEECGLVEWVPNLVGLRPILMTIYNQKGQGMRTSELKQVVCDLKDPLAKKREVFEKKLLLRHPPILGEWFRKNFPDSQSWLTARTAFIRTSAVMSMVGYILGLGDRHGENILLDSTCGDVMHVDFNCLFNKGEAFEYPERVPFRLTHNMVSAMGPLGVEGMFRKSCVCSLGVLRTNTATLMSIVTPFVYDPLVSWPRIQVHAASAERTNEQAVDHIKNIERRLKGVIKTRGRSQSLSPLSVEGQTNYLIKEAMNIDNLCQMYFGWGPFL</sequence>
<dbReference type="InterPro" id="IPR050517">
    <property type="entry name" value="DDR_Repair_Kinase"/>
</dbReference>
<evidence type="ECO:0000256" key="12">
    <source>
        <dbReference type="ARBA" id="ARBA00024420"/>
    </source>
</evidence>
<accession>A0AAW1UL78</accession>
<dbReference type="GO" id="GO:0005524">
    <property type="term" value="F:ATP binding"/>
    <property type="evidence" value="ECO:0007669"/>
    <property type="project" value="UniProtKB-KW"/>
</dbReference>
<evidence type="ECO:0000256" key="9">
    <source>
        <dbReference type="ARBA" id="ARBA00022840"/>
    </source>
</evidence>
<dbReference type="Proteomes" id="UP001431783">
    <property type="component" value="Unassembled WGS sequence"/>
</dbReference>
<evidence type="ECO:0000259" key="14">
    <source>
        <dbReference type="PROSITE" id="PS51189"/>
    </source>
</evidence>
<dbReference type="InterPro" id="IPR000403">
    <property type="entry name" value="PI3/4_kinase_cat_dom"/>
</dbReference>
<evidence type="ECO:0000256" key="8">
    <source>
        <dbReference type="ARBA" id="ARBA00022777"/>
    </source>
</evidence>
<evidence type="ECO:0000256" key="11">
    <source>
        <dbReference type="ARBA" id="ARBA00023242"/>
    </source>
</evidence>
<dbReference type="Gene3D" id="1.10.1070.11">
    <property type="entry name" value="Phosphatidylinositol 3-/4-kinase, catalytic domain"/>
    <property type="match status" value="1"/>
</dbReference>
<keyword evidence="8" id="KW-0418">Kinase</keyword>
<dbReference type="InterPro" id="IPR011990">
    <property type="entry name" value="TPR-like_helical_dom_sf"/>
</dbReference>
<feature type="domain" description="PI3K/PI4K catalytic" evidence="13">
    <location>
        <begin position="1188"/>
        <end position="1500"/>
    </location>
</feature>
<dbReference type="InterPro" id="IPR014009">
    <property type="entry name" value="PIK_FAT"/>
</dbReference>
<dbReference type="InterPro" id="IPR003151">
    <property type="entry name" value="PIK-rel_kinase_FAT"/>
</dbReference>
<dbReference type="GO" id="GO:0004674">
    <property type="term" value="F:protein serine/threonine kinase activity"/>
    <property type="evidence" value="ECO:0007669"/>
    <property type="project" value="UniProtKB-KW"/>
</dbReference>
<dbReference type="SMART" id="SM00802">
    <property type="entry name" value="UME"/>
    <property type="match status" value="1"/>
</dbReference>
<dbReference type="CDD" id="cd00892">
    <property type="entry name" value="PIKKc_ATR"/>
    <property type="match status" value="1"/>
</dbReference>
<dbReference type="GO" id="GO:0006281">
    <property type="term" value="P:DNA repair"/>
    <property type="evidence" value="ECO:0007669"/>
    <property type="project" value="UniProtKB-KW"/>
</dbReference>
<dbReference type="Pfam" id="PF02260">
    <property type="entry name" value="FATC"/>
    <property type="match status" value="1"/>
</dbReference>
<evidence type="ECO:0000256" key="5">
    <source>
        <dbReference type="ARBA" id="ARBA00022679"/>
    </source>
</evidence>
<keyword evidence="17" id="KW-1185">Reference proteome</keyword>
<keyword evidence="7" id="KW-0227">DNA damage</keyword>
<dbReference type="InterPro" id="IPR056802">
    <property type="entry name" value="ATR-like_M-HEAT"/>
</dbReference>
<dbReference type="SUPFAM" id="SSF56112">
    <property type="entry name" value="Protein kinase-like (PK-like)"/>
    <property type="match status" value="1"/>
</dbReference>
<evidence type="ECO:0000256" key="10">
    <source>
        <dbReference type="ARBA" id="ARBA00023204"/>
    </source>
</evidence>
<dbReference type="EMBL" id="JARQZJ010000068">
    <property type="protein sequence ID" value="KAK9881238.1"/>
    <property type="molecule type" value="Genomic_DNA"/>
</dbReference>
<dbReference type="InterPro" id="IPR036940">
    <property type="entry name" value="PI3/4_kinase_cat_sf"/>
</dbReference>
<keyword evidence="4" id="KW-0723">Serine/threonine-protein kinase</keyword>
<dbReference type="Gene3D" id="3.30.1010.10">
    <property type="entry name" value="Phosphatidylinositol 3-kinase Catalytic Subunit, Chain A, domain 4"/>
    <property type="match status" value="1"/>
</dbReference>
<evidence type="ECO:0000259" key="15">
    <source>
        <dbReference type="PROSITE" id="PS51190"/>
    </source>
</evidence>
<dbReference type="Pfam" id="PF08064">
    <property type="entry name" value="UME"/>
    <property type="match status" value="1"/>
</dbReference>
<dbReference type="InterPro" id="IPR011009">
    <property type="entry name" value="Kinase-like_dom_sf"/>
</dbReference>
<dbReference type="InterPro" id="IPR012993">
    <property type="entry name" value="UME"/>
</dbReference>
<dbReference type="InterPro" id="IPR016024">
    <property type="entry name" value="ARM-type_fold"/>
</dbReference>
<dbReference type="PROSITE" id="PS50290">
    <property type="entry name" value="PI3_4_KINASE_3"/>
    <property type="match status" value="1"/>
</dbReference>
<dbReference type="GO" id="GO:0000077">
    <property type="term" value="P:DNA damage checkpoint signaling"/>
    <property type="evidence" value="ECO:0007669"/>
    <property type="project" value="TreeGrafter"/>
</dbReference>
<dbReference type="PANTHER" id="PTHR11139">
    <property type="entry name" value="ATAXIA TELANGIECTASIA MUTATED ATM -RELATED"/>
    <property type="match status" value="1"/>
</dbReference>
<dbReference type="PROSITE" id="PS51190">
    <property type="entry name" value="FATC"/>
    <property type="match status" value="1"/>
</dbReference>
<dbReference type="GO" id="GO:0000723">
    <property type="term" value="P:telomere maintenance"/>
    <property type="evidence" value="ECO:0007669"/>
    <property type="project" value="TreeGrafter"/>
</dbReference>
<dbReference type="SUPFAM" id="SSF48371">
    <property type="entry name" value="ARM repeat"/>
    <property type="match status" value="2"/>
</dbReference>
<keyword evidence="9" id="KW-0067">ATP-binding</keyword>